<evidence type="ECO:0000313" key="2">
    <source>
        <dbReference type="EMBL" id="THF73903.1"/>
    </source>
</evidence>
<sequence>MLKPNYKPLEITLIKRGKTRQDLREELNISGATLAKISKREYISLKTIAQICEYLKCDITEVVTFKDEI</sequence>
<reference evidence="2 3" key="1">
    <citation type="submission" date="2019-04" db="EMBL/GenBank/DDBJ databases">
        <title>Bacillus sediminilitoris sp. nov., isolated from a tidal flat sediment on the East China Sea.</title>
        <authorList>
            <person name="Wei Y."/>
            <person name="Mao H."/>
            <person name="Fang J."/>
        </authorList>
    </citation>
    <scope>NUCLEOTIDE SEQUENCE [LARGE SCALE GENOMIC DNA]</scope>
    <source>
        <strain evidence="2 3">DSL-17</strain>
    </source>
</reference>
<dbReference type="InterPro" id="IPR010982">
    <property type="entry name" value="Lambda_DNA-bd_dom_sf"/>
</dbReference>
<keyword evidence="3" id="KW-1185">Reference proteome</keyword>
<organism evidence="2 3">
    <name type="scientific">Metabacillus sediminilitoris</name>
    <dbReference type="NCBI Taxonomy" id="2567941"/>
    <lineage>
        <taxon>Bacteria</taxon>
        <taxon>Bacillati</taxon>
        <taxon>Bacillota</taxon>
        <taxon>Bacilli</taxon>
        <taxon>Bacillales</taxon>
        <taxon>Bacillaceae</taxon>
        <taxon>Metabacillus</taxon>
    </lineage>
</organism>
<dbReference type="SUPFAM" id="SSF47413">
    <property type="entry name" value="lambda repressor-like DNA-binding domains"/>
    <property type="match status" value="1"/>
</dbReference>
<proteinExistence type="predicted"/>
<dbReference type="OrthoDB" id="9805309at2"/>
<evidence type="ECO:0000313" key="3">
    <source>
        <dbReference type="Proteomes" id="UP000310334"/>
    </source>
</evidence>
<gene>
    <name evidence="2" type="ORF">E6W99_26000</name>
</gene>
<accession>A0A4S4BIR3</accession>
<comment type="caution">
    <text evidence="2">The sequence shown here is derived from an EMBL/GenBank/DDBJ whole genome shotgun (WGS) entry which is preliminary data.</text>
</comment>
<name>A0A4S4BIR3_9BACI</name>
<dbReference type="EMBL" id="SSNT01000047">
    <property type="protein sequence ID" value="THF73903.1"/>
    <property type="molecule type" value="Genomic_DNA"/>
</dbReference>
<feature type="domain" description="HTH cro/C1-type" evidence="1">
    <location>
        <begin position="15"/>
        <end position="62"/>
    </location>
</feature>
<dbReference type="AlphaFoldDB" id="A0A4S4BIR3"/>
<dbReference type="Gene3D" id="1.10.260.40">
    <property type="entry name" value="lambda repressor-like DNA-binding domains"/>
    <property type="match status" value="1"/>
</dbReference>
<dbReference type="Pfam" id="PF13443">
    <property type="entry name" value="HTH_26"/>
    <property type="match status" value="1"/>
</dbReference>
<dbReference type="PROSITE" id="PS50943">
    <property type="entry name" value="HTH_CROC1"/>
    <property type="match status" value="1"/>
</dbReference>
<protein>
    <submittedName>
        <fullName evidence="2">Helix-turn-helix transcriptional regulator</fullName>
    </submittedName>
</protein>
<dbReference type="RefSeq" id="WP_136359296.1">
    <property type="nucleotide sequence ID" value="NZ_CP046266.1"/>
</dbReference>
<evidence type="ECO:0000259" key="1">
    <source>
        <dbReference type="PROSITE" id="PS50943"/>
    </source>
</evidence>
<dbReference type="InterPro" id="IPR001387">
    <property type="entry name" value="Cro/C1-type_HTH"/>
</dbReference>
<dbReference type="Proteomes" id="UP000310334">
    <property type="component" value="Unassembled WGS sequence"/>
</dbReference>
<dbReference type="GO" id="GO:0003677">
    <property type="term" value="F:DNA binding"/>
    <property type="evidence" value="ECO:0007669"/>
    <property type="project" value="InterPro"/>
</dbReference>